<dbReference type="AlphaFoldDB" id="A0A9W9QV39"/>
<evidence type="ECO:0000313" key="7">
    <source>
        <dbReference type="EMBL" id="KAJ5345464.1"/>
    </source>
</evidence>
<evidence type="ECO:0000256" key="3">
    <source>
        <dbReference type="ARBA" id="ARBA00004370"/>
    </source>
</evidence>
<reference evidence="7" key="2">
    <citation type="journal article" date="2023" name="IMA Fungus">
        <title>Comparative genomic study of the Penicillium genus elucidates a diverse pangenome and 15 lateral gene transfer events.</title>
        <authorList>
            <person name="Petersen C."/>
            <person name="Sorensen T."/>
            <person name="Nielsen M.R."/>
            <person name="Sondergaard T.E."/>
            <person name="Sorensen J.L."/>
            <person name="Fitzpatrick D.A."/>
            <person name="Frisvad J.C."/>
            <person name="Nielsen K.L."/>
        </authorList>
    </citation>
    <scope>NUCLEOTIDE SEQUENCE</scope>
    <source>
        <strain evidence="7">IBT 35673</strain>
    </source>
</reference>
<dbReference type="PANTHER" id="PTHR48182">
    <property type="entry name" value="PROTEIN SERAC1"/>
    <property type="match status" value="1"/>
</dbReference>
<dbReference type="InterPro" id="IPR029058">
    <property type="entry name" value="AB_hydrolase_fold"/>
</dbReference>
<comment type="subcellular location">
    <subcellularLocation>
        <location evidence="2">Endoplasmic reticulum</location>
    </subcellularLocation>
    <subcellularLocation>
        <location evidence="3">Membrane</location>
    </subcellularLocation>
    <subcellularLocation>
        <location evidence="1">Mitochondrion</location>
    </subcellularLocation>
</comment>
<reference evidence="7" key="1">
    <citation type="submission" date="2022-12" db="EMBL/GenBank/DDBJ databases">
        <authorList>
            <person name="Petersen C."/>
        </authorList>
    </citation>
    <scope>NUCLEOTIDE SEQUENCE</scope>
    <source>
        <strain evidence="7">IBT 35673</strain>
    </source>
</reference>
<name>A0A9W9QV39_PENBR</name>
<dbReference type="InterPro" id="IPR052374">
    <property type="entry name" value="SERAC1"/>
</dbReference>
<dbReference type="GO" id="GO:0016020">
    <property type="term" value="C:membrane"/>
    <property type="evidence" value="ECO:0007669"/>
    <property type="project" value="UniProtKB-SubCell"/>
</dbReference>
<keyword evidence="6" id="KW-0472">Membrane</keyword>
<dbReference type="EMBL" id="JAPZBQ010000002">
    <property type="protein sequence ID" value="KAJ5345464.1"/>
    <property type="molecule type" value="Genomic_DNA"/>
</dbReference>
<evidence type="ECO:0000256" key="5">
    <source>
        <dbReference type="ARBA" id="ARBA00023128"/>
    </source>
</evidence>
<evidence type="ECO:0008006" key="9">
    <source>
        <dbReference type="Google" id="ProtNLM"/>
    </source>
</evidence>
<dbReference type="PANTHER" id="PTHR48182:SF2">
    <property type="entry name" value="PROTEIN SERAC1"/>
    <property type="match status" value="1"/>
</dbReference>
<evidence type="ECO:0000256" key="1">
    <source>
        <dbReference type="ARBA" id="ARBA00004173"/>
    </source>
</evidence>
<protein>
    <recommendedName>
        <fullName evidence="9">Protein SERAC1</fullName>
    </recommendedName>
</protein>
<dbReference type="Gene3D" id="3.40.50.1820">
    <property type="entry name" value="alpha/beta hydrolase"/>
    <property type="match status" value="1"/>
</dbReference>
<accession>A0A9W9QV39</accession>
<dbReference type="SUPFAM" id="SSF53474">
    <property type="entry name" value="alpha/beta-Hydrolases"/>
    <property type="match status" value="1"/>
</dbReference>
<dbReference type="GO" id="GO:0017000">
    <property type="term" value="P:antibiotic biosynthetic process"/>
    <property type="evidence" value="ECO:0007669"/>
    <property type="project" value="UniProtKB-ARBA"/>
</dbReference>
<evidence type="ECO:0000256" key="2">
    <source>
        <dbReference type="ARBA" id="ARBA00004240"/>
    </source>
</evidence>
<keyword evidence="4" id="KW-0256">Endoplasmic reticulum</keyword>
<dbReference type="Proteomes" id="UP001147695">
    <property type="component" value="Unassembled WGS sequence"/>
</dbReference>
<dbReference type="GO" id="GO:0005739">
    <property type="term" value="C:mitochondrion"/>
    <property type="evidence" value="ECO:0007669"/>
    <property type="project" value="UniProtKB-SubCell"/>
</dbReference>
<sequence>MPVAAEAKPGKAPGMLPRPTEQIDALWNHRIAGRSEWPSPLPLPPPTPESENHGFKVLYQGKGPVEVDIVAVHGLNGHRERSWTAANGTNWLRDLLPKDMPGIRVASWGWSLPIAEKSSERTSQQAISEKLILDLWELRSSTNTIHRPIIFIAHSAGGPIVKSALLFSKSAPTGPTQDLHSIKGSTRGAIFLGSTELGSRLAGLENYLTSAQGSDQESSEVYQEALWLVNTLHRYNVISDGIWTLSVHERPGSSSSETKWDEGNCSHIFSRAGHDDMIKFERFSEEGYLQIKEHLMFVDLNTEFGA</sequence>
<evidence type="ECO:0000256" key="6">
    <source>
        <dbReference type="ARBA" id="ARBA00023136"/>
    </source>
</evidence>
<evidence type="ECO:0000256" key="4">
    <source>
        <dbReference type="ARBA" id="ARBA00022824"/>
    </source>
</evidence>
<evidence type="ECO:0000313" key="8">
    <source>
        <dbReference type="Proteomes" id="UP001147695"/>
    </source>
</evidence>
<organism evidence="7 8">
    <name type="scientific">Penicillium brevicompactum</name>
    <dbReference type="NCBI Taxonomy" id="5074"/>
    <lineage>
        <taxon>Eukaryota</taxon>
        <taxon>Fungi</taxon>
        <taxon>Dikarya</taxon>
        <taxon>Ascomycota</taxon>
        <taxon>Pezizomycotina</taxon>
        <taxon>Eurotiomycetes</taxon>
        <taxon>Eurotiomycetidae</taxon>
        <taxon>Eurotiales</taxon>
        <taxon>Aspergillaceae</taxon>
        <taxon>Penicillium</taxon>
    </lineage>
</organism>
<proteinExistence type="predicted"/>
<dbReference type="GO" id="GO:0072330">
    <property type="term" value="P:monocarboxylic acid biosynthetic process"/>
    <property type="evidence" value="ECO:0007669"/>
    <property type="project" value="UniProtKB-ARBA"/>
</dbReference>
<comment type="caution">
    <text evidence="7">The sequence shown here is derived from an EMBL/GenBank/DDBJ whole genome shotgun (WGS) entry which is preliminary data.</text>
</comment>
<dbReference type="GO" id="GO:0005783">
    <property type="term" value="C:endoplasmic reticulum"/>
    <property type="evidence" value="ECO:0007669"/>
    <property type="project" value="UniProtKB-SubCell"/>
</dbReference>
<gene>
    <name evidence="7" type="ORF">N7452_003468</name>
</gene>
<keyword evidence="5" id="KW-0496">Mitochondrion</keyword>